<dbReference type="InterPro" id="IPR036259">
    <property type="entry name" value="MFS_trans_sf"/>
</dbReference>
<dbReference type="InterPro" id="IPR027197">
    <property type="entry name" value="SLC43A3"/>
</dbReference>
<feature type="transmembrane region" description="Helical" evidence="1">
    <location>
        <begin position="116"/>
        <end position="140"/>
    </location>
</feature>
<proteinExistence type="predicted"/>
<feature type="transmembrane region" description="Helical" evidence="1">
    <location>
        <begin position="160"/>
        <end position="180"/>
    </location>
</feature>
<feature type="transmembrane region" description="Helical" evidence="1">
    <location>
        <begin position="192"/>
        <end position="215"/>
    </location>
</feature>
<sequence length="373" mass="43180">MMSVLFPKIGALVLVIGQGLFQAGSSYFRILAIAFDNGFSYEWIIGVNLLLTIPIWIRSIFLFPEMRFNKASSTFSQSFFAKMTGKNHQKSKIQAKIIKEKVAEKRGNVKEHYLDVNYILMVVWIVLLNMNVLNCIFTWNSYARLVAGDNYKQHVDDFGAYAWTAAFFAMLCGFVSDGFAKCIKSRPLKFGKLLGVWIFIILNLLVGIVFGFLQISFDENMLLPLIFVYNIYRSWGYTLTPVFCRFLFPEEFYGILIGIQRFFLGITRNDGFHKLSTKESSTIFQRRRSRQTASCTNITGVDTNIEKIRAIENFVSSLPESPVKLNSPHTPKNLRQKFEFEQKSFFEYFFEKYQIEDHMTDSWALKALRKANK</sequence>
<dbReference type="PANTHER" id="PTHR20765">
    <property type="entry name" value="SOLUTE CARRIER FAMILY 43 MEMBER 3-RELATED"/>
    <property type="match status" value="1"/>
</dbReference>
<dbReference type="SUPFAM" id="SSF103473">
    <property type="entry name" value="MFS general substrate transporter"/>
    <property type="match status" value="1"/>
</dbReference>
<organism evidence="2 3">
    <name type="scientific">Oikopleura dioica</name>
    <name type="common">Tunicate</name>
    <dbReference type="NCBI Taxonomy" id="34765"/>
    <lineage>
        <taxon>Eukaryota</taxon>
        <taxon>Metazoa</taxon>
        <taxon>Chordata</taxon>
        <taxon>Tunicata</taxon>
        <taxon>Appendicularia</taxon>
        <taxon>Copelata</taxon>
        <taxon>Oikopleuridae</taxon>
        <taxon>Oikopleura</taxon>
    </lineage>
</organism>
<evidence type="ECO:0000313" key="3">
    <source>
        <dbReference type="Proteomes" id="UP001158576"/>
    </source>
</evidence>
<keyword evidence="1" id="KW-0812">Transmembrane</keyword>
<dbReference type="Proteomes" id="UP001158576">
    <property type="component" value="Chromosome 2"/>
</dbReference>
<keyword evidence="1" id="KW-0472">Membrane</keyword>
<accession>A0ABN7T127</accession>
<gene>
    <name evidence="2" type="ORF">OKIOD_LOCUS13880</name>
</gene>
<evidence type="ECO:0000313" key="2">
    <source>
        <dbReference type="EMBL" id="CAG5110745.1"/>
    </source>
</evidence>
<protein>
    <submittedName>
        <fullName evidence="2">Oidioi.mRNA.OKI2018_I69.chr2.g5115.t1.cds</fullName>
    </submittedName>
</protein>
<name>A0ABN7T127_OIKDI</name>
<dbReference type="PANTHER" id="PTHR20765:SF1">
    <property type="entry name" value="EQUILIBRATIVE NUCLEOBASE TRANSPORTER 1"/>
    <property type="match status" value="1"/>
</dbReference>
<evidence type="ECO:0000256" key="1">
    <source>
        <dbReference type="SAM" id="Phobius"/>
    </source>
</evidence>
<keyword evidence="1" id="KW-1133">Transmembrane helix</keyword>
<feature type="transmembrane region" description="Helical" evidence="1">
    <location>
        <begin position="43"/>
        <end position="63"/>
    </location>
</feature>
<reference evidence="2 3" key="1">
    <citation type="submission" date="2021-04" db="EMBL/GenBank/DDBJ databases">
        <authorList>
            <person name="Bliznina A."/>
        </authorList>
    </citation>
    <scope>NUCLEOTIDE SEQUENCE [LARGE SCALE GENOMIC DNA]</scope>
</reference>
<dbReference type="EMBL" id="OU015567">
    <property type="protein sequence ID" value="CAG5110745.1"/>
    <property type="molecule type" value="Genomic_DNA"/>
</dbReference>
<keyword evidence="3" id="KW-1185">Reference proteome</keyword>